<dbReference type="PANTHER" id="PTHR33112:SF8">
    <property type="entry name" value="HETEROKARYON INCOMPATIBILITY DOMAIN-CONTAINING PROTEIN"/>
    <property type="match status" value="1"/>
</dbReference>
<dbReference type="AlphaFoldDB" id="A0AA40AY61"/>
<evidence type="ECO:0000313" key="2">
    <source>
        <dbReference type="EMBL" id="KAK0724180.1"/>
    </source>
</evidence>
<organism evidence="2 3">
    <name type="scientific">Lasiosphaeris hirsuta</name>
    <dbReference type="NCBI Taxonomy" id="260670"/>
    <lineage>
        <taxon>Eukaryota</taxon>
        <taxon>Fungi</taxon>
        <taxon>Dikarya</taxon>
        <taxon>Ascomycota</taxon>
        <taxon>Pezizomycotina</taxon>
        <taxon>Sordariomycetes</taxon>
        <taxon>Sordariomycetidae</taxon>
        <taxon>Sordariales</taxon>
        <taxon>Lasiosphaeriaceae</taxon>
        <taxon>Lasiosphaeris</taxon>
    </lineage>
</organism>
<reference evidence="2" key="1">
    <citation type="submission" date="2023-06" db="EMBL/GenBank/DDBJ databases">
        <title>Genome-scale phylogeny and comparative genomics of the fungal order Sordariales.</title>
        <authorList>
            <consortium name="Lawrence Berkeley National Laboratory"/>
            <person name="Hensen N."/>
            <person name="Bonometti L."/>
            <person name="Westerberg I."/>
            <person name="Brannstrom I.O."/>
            <person name="Guillou S."/>
            <person name="Cros-Aarteil S."/>
            <person name="Calhoun S."/>
            <person name="Haridas S."/>
            <person name="Kuo A."/>
            <person name="Mondo S."/>
            <person name="Pangilinan J."/>
            <person name="Riley R."/>
            <person name="Labutti K."/>
            <person name="Andreopoulos B."/>
            <person name="Lipzen A."/>
            <person name="Chen C."/>
            <person name="Yanf M."/>
            <person name="Daum C."/>
            <person name="Ng V."/>
            <person name="Clum A."/>
            <person name="Steindorff A."/>
            <person name="Ohm R."/>
            <person name="Martin F."/>
            <person name="Silar P."/>
            <person name="Natvig D."/>
            <person name="Lalanne C."/>
            <person name="Gautier V."/>
            <person name="Ament-Velasquez S.L."/>
            <person name="Kruys A."/>
            <person name="Hutchinson M.I."/>
            <person name="Powell A.J."/>
            <person name="Barry K."/>
            <person name="Miller A.N."/>
            <person name="Grigoriev I.V."/>
            <person name="Debuchy R."/>
            <person name="Gladieux P."/>
            <person name="Thoren M.H."/>
            <person name="Johannesson H."/>
        </authorList>
    </citation>
    <scope>NUCLEOTIDE SEQUENCE</scope>
    <source>
        <strain evidence="2">SMH4607-1</strain>
    </source>
</reference>
<accession>A0AA40AY61</accession>
<dbReference type="InterPro" id="IPR010730">
    <property type="entry name" value="HET"/>
</dbReference>
<keyword evidence="3" id="KW-1185">Reference proteome</keyword>
<protein>
    <submittedName>
        <fullName evidence="2">Heterokaryon incompatibility protein-domain-containing protein</fullName>
    </submittedName>
</protein>
<evidence type="ECO:0000313" key="3">
    <source>
        <dbReference type="Proteomes" id="UP001172102"/>
    </source>
</evidence>
<dbReference type="Proteomes" id="UP001172102">
    <property type="component" value="Unassembled WGS sequence"/>
</dbReference>
<sequence>MKLDIVTEDQSPLGELVITTKDPGIPIFPSFIPHIVDNGTLFSHPHWCPTNATTTPALTRLWVASHIASWLMRCRTKHGDFCNRNFGSDLPTRLLHIQEDGSLKLVHTQDLEVAEAASISYASVSHVWGTAEMFKLTAENIERLQQTIPLDALYRKFRETIDVAAAVGIRYIWIDTLCIIQGSEADWKREAGRMAAVYQNATLNFAAVGGSATDVCLTSRNRRPPVLKRGWIWQERFLSRRTVYLGDTQLAWECGRCLWLESTGFANRFDDLAIWTGDEGDLKRWKSHWDNFTAAYTDAGLTRTTDKLAAVAGIAKAFQQESLHTYVAGMWKEHIKIGGLLWRTNSRLPRPAAFRGAPSWSWASVDGSLSY</sequence>
<dbReference type="EMBL" id="JAUKUA010000002">
    <property type="protein sequence ID" value="KAK0724180.1"/>
    <property type="molecule type" value="Genomic_DNA"/>
</dbReference>
<feature type="domain" description="Heterokaryon incompatibility" evidence="1">
    <location>
        <begin position="121"/>
        <end position="220"/>
    </location>
</feature>
<feature type="non-terminal residue" evidence="2">
    <location>
        <position position="1"/>
    </location>
</feature>
<comment type="caution">
    <text evidence="2">The sequence shown here is derived from an EMBL/GenBank/DDBJ whole genome shotgun (WGS) entry which is preliminary data.</text>
</comment>
<evidence type="ECO:0000259" key="1">
    <source>
        <dbReference type="Pfam" id="PF06985"/>
    </source>
</evidence>
<dbReference type="PANTHER" id="PTHR33112">
    <property type="entry name" value="DOMAIN PROTEIN, PUTATIVE-RELATED"/>
    <property type="match status" value="1"/>
</dbReference>
<name>A0AA40AY61_9PEZI</name>
<gene>
    <name evidence="2" type="ORF">B0H67DRAFT_481829</name>
</gene>
<dbReference type="Pfam" id="PF06985">
    <property type="entry name" value="HET"/>
    <property type="match status" value="1"/>
</dbReference>
<proteinExistence type="predicted"/>